<accession>A0A4C1SUJ7</accession>
<dbReference type="AlphaFoldDB" id="A0A4C1SUJ7"/>
<comment type="caution">
    <text evidence="1">The sequence shown here is derived from an EMBL/GenBank/DDBJ whole genome shotgun (WGS) entry which is preliminary data.</text>
</comment>
<sequence>MLQVCQRERCQSQNGMLMLIKSLKVIGGVKAIAIFSQRDQQRDCHSILPSTCKNTSSDKLRNLSPYLATSARSRVLSARHRFNTAHSRMSQSLECFDKNTTSRQAADGSIINDALASIVMHGDKAVKKIRQMDKNKRRTSYNVQGLFVSNHAEAHTLEWIKYSRLESSLLLE</sequence>
<gene>
    <name evidence="1" type="ORF">EVAR_73081_1</name>
</gene>
<evidence type="ECO:0000313" key="2">
    <source>
        <dbReference type="Proteomes" id="UP000299102"/>
    </source>
</evidence>
<dbReference type="EMBL" id="BGZK01007634">
    <property type="protein sequence ID" value="GBP04888.1"/>
    <property type="molecule type" value="Genomic_DNA"/>
</dbReference>
<proteinExistence type="predicted"/>
<reference evidence="1 2" key="1">
    <citation type="journal article" date="2019" name="Commun. Biol.">
        <title>The bagworm genome reveals a unique fibroin gene that provides high tensile strength.</title>
        <authorList>
            <person name="Kono N."/>
            <person name="Nakamura H."/>
            <person name="Ohtoshi R."/>
            <person name="Tomita M."/>
            <person name="Numata K."/>
            <person name="Arakawa K."/>
        </authorList>
    </citation>
    <scope>NUCLEOTIDE SEQUENCE [LARGE SCALE GENOMIC DNA]</scope>
</reference>
<evidence type="ECO:0000313" key="1">
    <source>
        <dbReference type="EMBL" id="GBP04888.1"/>
    </source>
</evidence>
<dbReference type="Proteomes" id="UP000299102">
    <property type="component" value="Unassembled WGS sequence"/>
</dbReference>
<name>A0A4C1SUJ7_EUMVA</name>
<keyword evidence="2" id="KW-1185">Reference proteome</keyword>
<organism evidence="1 2">
    <name type="scientific">Eumeta variegata</name>
    <name type="common">Bagworm moth</name>
    <name type="synonym">Eumeta japonica</name>
    <dbReference type="NCBI Taxonomy" id="151549"/>
    <lineage>
        <taxon>Eukaryota</taxon>
        <taxon>Metazoa</taxon>
        <taxon>Ecdysozoa</taxon>
        <taxon>Arthropoda</taxon>
        <taxon>Hexapoda</taxon>
        <taxon>Insecta</taxon>
        <taxon>Pterygota</taxon>
        <taxon>Neoptera</taxon>
        <taxon>Endopterygota</taxon>
        <taxon>Lepidoptera</taxon>
        <taxon>Glossata</taxon>
        <taxon>Ditrysia</taxon>
        <taxon>Tineoidea</taxon>
        <taxon>Psychidae</taxon>
        <taxon>Oiketicinae</taxon>
        <taxon>Eumeta</taxon>
    </lineage>
</organism>
<protein>
    <submittedName>
        <fullName evidence="1">Uncharacterized protein</fullName>
    </submittedName>
</protein>